<dbReference type="GO" id="GO:0016020">
    <property type="term" value="C:membrane"/>
    <property type="evidence" value="ECO:0007669"/>
    <property type="project" value="TreeGrafter"/>
</dbReference>
<dbReference type="RefSeq" id="WP_125207036.1">
    <property type="nucleotide sequence ID" value="NZ_JAUKFU010000004.1"/>
</dbReference>
<dbReference type="Gene3D" id="3.40.50.720">
    <property type="entry name" value="NAD(P)-binding Rossmann-like Domain"/>
    <property type="match status" value="1"/>
</dbReference>
<dbReference type="Pfam" id="PF00106">
    <property type="entry name" value="adh_short"/>
    <property type="match status" value="1"/>
</dbReference>
<evidence type="ECO:0000256" key="1">
    <source>
        <dbReference type="ARBA" id="ARBA00006484"/>
    </source>
</evidence>
<dbReference type="InterPro" id="IPR020904">
    <property type="entry name" value="Sc_DH/Rdtase_CS"/>
</dbReference>
<dbReference type="InterPro" id="IPR036291">
    <property type="entry name" value="NAD(P)-bd_dom_sf"/>
</dbReference>
<dbReference type="PROSITE" id="PS00061">
    <property type="entry name" value="ADH_SHORT"/>
    <property type="match status" value="1"/>
</dbReference>
<dbReference type="InterPro" id="IPR057326">
    <property type="entry name" value="KR_dom"/>
</dbReference>
<comment type="similarity">
    <text evidence="1 3">Belongs to the short-chain dehydrogenases/reductases (SDR) family.</text>
</comment>
<evidence type="ECO:0000256" key="3">
    <source>
        <dbReference type="RuleBase" id="RU000363"/>
    </source>
</evidence>
<dbReference type="PRINTS" id="PR00080">
    <property type="entry name" value="SDRFAMILY"/>
</dbReference>
<proteinExistence type="inferred from homology"/>
<evidence type="ECO:0000259" key="5">
    <source>
        <dbReference type="SMART" id="SM00822"/>
    </source>
</evidence>
<evidence type="ECO:0000256" key="4">
    <source>
        <dbReference type="SAM" id="MobiDB-lite"/>
    </source>
</evidence>
<dbReference type="PRINTS" id="PR00081">
    <property type="entry name" value="GDHRDH"/>
</dbReference>
<dbReference type="Proteomes" id="UP000276526">
    <property type="component" value="Unassembled WGS sequence"/>
</dbReference>
<dbReference type="SMART" id="SM00822">
    <property type="entry name" value="PKS_KR"/>
    <property type="match status" value="1"/>
</dbReference>
<dbReference type="AlphaFoldDB" id="A0A3R8PDF2"/>
<dbReference type="SUPFAM" id="SSF51735">
    <property type="entry name" value="NAD(P)-binding Rossmann-fold domains"/>
    <property type="match status" value="1"/>
</dbReference>
<evidence type="ECO:0000256" key="2">
    <source>
        <dbReference type="ARBA" id="ARBA00023002"/>
    </source>
</evidence>
<sequence length="274" mass="28809">MGDMADTHPTSPDHRPAPSPAAGDRPDDGGTRDTRPVALVTGGSRGIGRAVAADLLRDHRVIVGASSRGSATAAARELADAAGVAGEEVPEVFAADLTDPDAIRAEVDRLVDGGLDRLDVLVHSAGVAPMETVGDATWAQWQHVFTVNVVAVAELTRLLLPALRAAGGTVVAVNSGSGYTSGVAQGLYSGSKFALRALTDALREEERGRVRVSSVHPGKVDTDMQVDLQRRKGNRDYDGSVYVRPESVARAVRLAVETTDEAMIDEVHVRPVVR</sequence>
<evidence type="ECO:0000313" key="6">
    <source>
        <dbReference type="EMBL" id="RRO87256.1"/>
    </source>
</evidence>
<dbReference type="InterPro" id="IPR002347">
    <property type="entry name" value="SDR_fam"/>
</dbReference>
<organism evidence="6 7">
    <name type="scientific">Corynebacterium bovis</name>
    <dbReference type="NCBI Taxonomy" id="36808"/>
    <lineage>
        <taxon>Bacteria</taxon>
        <taxon>Bacillati</taxon>
        <taxon>Actinomycetota</taxon>
        <taxon>Actinomycetes</taxon>
        <taxon>Mycobacteriales</taxon>
        <taxon>Corynebacteriaceae</taxon>
        <taxon>Corynebacterium</taxon>
    </lineage>
</organism>
<dbReference type="NCBIfam" id="NF006073">
    <property type="entry name" value="PRK08219.1"/>
    <property type="match status" value="1"/>
</dbReference>
<reference evidence="6 7" key="1">
    <citation type="submission" date="2018-01" db="EMBL/GenBank/DDBJ databases">
        <title>Twenty Corynebacterium bovis Genomes.</title>
        <authorList>
            <person name="Gulvik C.A."/>
        </authorList>
    </citation>
    <scope>NUCLEOTIDE SEQUENCE [LARGE SCALE GENOMIC DNA]</scope>
    <source>
        <strain evidence="6 7">F6900</strain>
    </source>
</reference>
<feature type="region of interest" description="Disordered" evidence="4">
    <location>
        <begin position="1"/>
        <end position="38"/>
    </location>
</feature>
<keyword evidence="2" id="KW-0560">Oxidoreductase</keyword>
<dbReference type="GO" id="GO:0016491">
    <property type="term" value="F:oxidoreductase activity"/>
    <property type="evidence" value="ECO:0007669"/>
    <property type="project" value="UniProtKB-KW"/>
</dbReference>
<accession>A0A3R8PDF2</accession>
<protein>
    <submittedName>
        <fullName evidence="6">Short chain dehydrogenase</fullName>
    </submittedName>
</protein>
<dbReference type="EMBL" id="PQNK01000004">
    <property type="protein sequence ID" value="RRO87256.1"/>
    <property type="molecule type" value="Genomic_DNA"/>
</dbReference>
<dbReference type="PANTHER" id="PTHR44196">
    <property type="entry name" value="DEHYDROGENASE/REDUCTASE SDR FAMILY MEMBER 7B"/>
    <property type="match status" value="1"/>
</dbReference>
<comment type="caution">
    <text evidence="6">The sequence shown here is derived from an EMBL/GenBank/DDBJ whole genome shotgun (WGS) entry which is preliminary data.</text>
</comment>
<dbReference type="PANTHER" id="PTHR44196:SF1">
    <property type="entry name" value="DEHYDROGENASE_REDUCTASE SDR FAMILY MEMBER 7B"/>
    <property type="match status" value="1"/>
</dbReference>
<name>A0A3R8PDF2_9CORY</name>
<gene>
    <name evidence="6" type="ORF">CXF48_03545</name>
</gene>
<evidence type="ECO:0000313" key="7">
    <source>
        <dbReference type="Proteomes" id="UP000276526"/>
    </source>
</evidence>
<feature type="domain" description="Ketoreductase" evidence="5">
    <location>
        <begin position="36"/>
        <end position="219"/>
    </location>
</feature>
<feature type="compositionally biased region" description="Basic and acidic residues" evidence="4">
    <location>
        <begin position="24"/>
        <end position="35"/>
    </location>
</feature>